<dbReference type="RefSeq" id="WP_223102304.1">
    <property type="nucleotide sequence ID" value="NZ_CP061913.1"/>
</dbReference>
<dbReference type="Gene3D" id="3.30.70.3040">
    <property type="match status" value="1"/>
</dbReference>
<evidence type="ECO:0000259" key="3">
    <source>
        <dbReference type="Pfam" id="PF18075"/>
    </source>
</evidence>
<keyword evidence="2" id="KW-0812">Transmembrane</keyword>
<sequence length="199" mass="21480">MPELDELRDARLRAALGELHDRARSALRPPGPDRIPALARRRRFAAVGAGSALLLALAGAFWLAGAAPAAHQPAARVCTPVQARAFLRPDATPSQTEDLRAAIAASPEISDYGFESREEAYERFKRQFVDAPELVAATQVDDLPSNFWFDLPCAADFPAVQARLKPLASDVTCPCVPDPEADRSVQPADSPSTSQSPRR</sequence>
<keyword evidence="5" id="KW-1185">Reference proteome</keyword>
<feature type="compositionally biased region" description="Polar residues" evidence="1">
    <location>
        <begin position="187"/>
        <end position="199"/>
    </location>
</feature>
<evidence type="ECO:0000313" key="4">
    <source>
        <dbReference type="EMBL" id="MFB9446292.1"/>
    </source>
</evidence>
<accession>A0ABV5MBR0</accession>
<name>A0ABV5MBR0_9ACTN</name>
<keyword evidence="2" id="KW-1133">Transmembrane helix</keyword>
<reference evidence="4 5" key="1">
    <citation type="submission" date="2024-09" db="EMBL/GenBank/DDBJ databases">
        <authorList>
            <person name="Sun Q."/>
            <person name="Mori K."/>
        </authorList>
    </citation>
    <scope>NUCLEOTIDE SEQUENCE [LARGE SCALE GENOMIC DNA]</scope>
    <source>
        <strain evidence="4 5">JCM 3307</strain>
    </source>
</reference>
<dbReference type="EMBL" id="JBHMCA010000046">
    <property type="protein sequence ID" value="MFB9446292.1"/>
    <property type="molecule type" value="Genomic_DNA"/>
</dbReference>
<dbReference type="Proteomes" id="UP001589608">
    <property type="component" value="Unassembled WGS sequence"/>
</dbReference>
<keyword evidence="2" id="KW-0472">Membrane</keyword>
<evidence type="ECO:0000256" key="1">
    <source>
        <dbReference type="SAM" id="MobiDB-lite"/>
    </source>
</evidence>
<dbReference type="Pfam" id="PF18075">
    <property type="entry name" value="FtsX_ECD"/>
    <property type="match status" value="1"/>
</dbReference>
<feature type="transmembrane region" description="Helical" evidence="2">
    <location>
        <begin position="44"/>
        <end position="64"/>
    </location>
</feature>
<protein>
    <submittedName>
        <fullName evidence="4">Permease-like cell division protein FtsX</fullName>
    </submittedName>
</protein>
<evidence type="ECO:0000313" key="5">
    <source>
        <dbReference type="Proteomes" id="UP001589608"/>
    </source>
</evidence>
<gene>
    <name evidence="4" type="ORF">ACFFTR_24680</name>
</gene>
<feature type="region of interest" description="Disordered" evidence="1">
    <location>
        <begin position="171"/>
        <end position="199"/>
    </location>
</feature>
<comment type="caution">
    <text evidence="4">The sequence shown here is derived from an EMBL/GenBank/DDBJ whole genome shotgun (WGS) entry which is preliminary data.</text>
</comment>
<proteinExistence type="predicted"/>
<dbReference type="InterPro" id="IPR040690">
    <property type="entry name" value="FtsX_ECD"/>
</dbReference>
<feature type="domain" description="FtsX extracellular" evidence="3">
    <location>
        <begin position="81"/>
        <end position="165"/>
    </location>
</feature>
<evidence type="ECO:0000256" key="2">
    <source>
        <dbReference type="SAM" id="Phobius"/>
    </source>
</evidence>
<organism evidence="4 5">
    <name type="scientific">Dactylosporangium vinaceum</name>
    <dbReference type="NCBI Taxonomy" id="53362"/>
    <lineage>
        <taxon>Bacteria</taxon>
        <taxon>Bacillati</taxon>
        <taxon>Actinomycetota</taxon>
        <taxon>Actinomycetes</taxon>
        <taxon>Micromonosporales</taxon>
        <taxon>Micromonosporaceae</taxon>
        <taxon>Dactylosporangium</taxon>
    </lineage>
</organism>